<evidence type="ECO:0000256" key="2">
    <source>
        <dbReference type="ARBA" id="ARBA00022448"/>
    </source>
</evidence>
<dbReference type="InterPro" id="IPR039426">
    <property type="entry name" value="TonB-dep_rcpt-like"/>
</dbReference>
<evidence type="ECO:0000313" key="16">
    <source>
        <dbReference type="Proteomes" id="UP001168579"/>
    </source>
</evidence>
<evidence type="ECO:0000256" key="1">
    <source>
        <dbReference type="ARBA" id="ARBA00004571"/>
    </source>
</evidence>
<proteinExistence type="inferred from homology"/>
<comment type="similarity">
    <text evidence="11 12">Belongs to the TonB-dependent receptor family.</text>
</comment>
<organism evidence="15 16">
    <name type="scientific">Maribacter confluentis</name>
    <dbReference type="NCBI Taxonomy" id="1656093"/>
    <lineage>
        <taxon>Bacteria</taxon>
        <taxon>Pseudomonadati</taxon>
        <taxon>Bacteroidota</taxon>
        <taxon>Flavobacteriia</taxon>
        <taxon>Flavobacteriales</taxon>
        <taxon>Flavobacteriaceae</taxon>
        <taxon>Maribacter</taxon>
    </lineage>
</organism>
<dbReference type="Gene3D" id="2.40.170.20">
    <property type="entry name" value="TonB-dependent receptor, beta-barrel domain"/>
    <property type="match status" value="1"/>
</dbReference>
<keyword evidence="10 11" id="KW-0998">Cell outer membrane</keyword>
<dbReference type="EMBL" id="JAUKUC010000001">
    <property type="protein sequence ID" value="MDO1512626.1"/>
    <property type="molecule type" value="Genomic_DNA"/>
</dbReference>
<keyword evidence="8 12" id="KW-0798">TonB box</keyword>
<evidence type="ECO:0000259" key="14">
    <source>
        <dbReference type="Pfam" id="PF07715"/>
    </source>
</evidence>
<evidence type="ECO:0000313" key="15">
    <source>
        <dbReference type="EMBL" id="MDO1512626.1"/>
    </source>
</evidence>
<dbReference type="PANTHER" id="PTHR32552:SF81">
    <property type="entry name" value="TONB-DEPENDENT OUTER MEMBRANE RECEPTOR"/>
    <property type="match status" value="1"/>
</dbReference>
<dbReference type="InterPro" id="IPR037066">
    <property type="entry name" value="Plug_dom_sf"/>
</dbReference>
<dbReference type="InterPro" id="IPR012910">
    <property type="entry name" value="Plug_dom"/>
</dbReference>
<dbReference type="Gene3D" id="2.170.130.10">
    <property type="entry name" value="TonB-dependent receptor, plug domain"/>
    <property type="match status" value="1"/>
</dbReference>
<evidence type="ECO:0000256" key="3">
    <source>
        <dbReference type="ARBA" id="ARBA00022452"/>
    </source>
</evidence>
<gene>
    <name evidence="15" type="ORF">Q2T41_08160</name>
</gene>
<dbReference type="Proteomes" id="UP001168579">
    <property type="component" value="Unassembled WGS sequence"/>
</dbReference>
<evidence type="ECO:0000256" key="11">
    <source>
        <dbReference type="PROSITE-ProRule" id="PRU01360"/>
    </source>
</evidence>
<evidence type="ECO:0000256" key="9">
    <source>
        <dbReference type="ARBA" id="ARBA00023136"/>
    </source>
</evidence>
<keyword evidence="3 11" id="KW-1134">Transmembrane beta strand</keyword>
<keyword evidence="4" id="KW-0410">Iron transport</keyword>
<keyword evidence="7" id="KW-0406">Ion transport</keyword>
<feature type="domain" description="TonB-dependent receptor plug" evidence="14">
    <location>
        <begin position="54"/>
        <end position="151"/>
    </location>
</feature>
<keyword evidence="2 11" id="KW-0813">Transport</keyword>
<keyword evidence="5 11" id="KW-0812">Transmembrane</keyword>
<keyword evidence="16" id="KW-1185">Reference proteome</keyword>
<protein>
    <submittedName>
        <fullName evidence="15">TonB-dependent receptor</fullName>
    </submittedName>
</protein>
<dbReference type="InterPro" id="IPR000531">
    <property type="entry name" value="Beta-barrel_TonB"/>
</dbReference>
<dbReference type="InterPro" id="IPR036942">
    <property type="entry name" value="Beta-barrel_TonB_sf"/>
</dbReference>
<keyword evidence="15" id="KW-0675">Receptor</keyword>
<dbReference type="Pfam" id="PF07715">
    <property type="entry name" value="Plug"/>
    <property type="match status" value="1"/>
</dbReference>
<evidence type="ECO:0000256" key="6">
    <source>
        <dbReference type="ARBA" id="ARBA00023004"/>
    </source>
</evidence>
<evidence type="ECO:0000256" key="4">
    <source>
        <dbReference type="ARBA" id="ARBA00022496"/>
    </source>
</evidence>
<dbReference type="Pfam" id="PF00593">
    <property type="entry name" value="TonB_dep_Rec_b-barrel"/>
    <property type="match status" value="1"/>
</dbReference>
<sequence>MKIILTLIFSVIFCINLLAQNTILKDSVTQLKEVIVIDTLTAKNAIGIIPSKIIGASVFNNYSPVDFIGALNQVSGVYALSGALNTNRITIRGVGSRTPFGTDKLRLYYNDIPVTNGTGFSTIEAYDLENLTSVEFIKGPKGTGFGTNLGGAIILNTKQPSNRPTTFTNKTTLGSYGLFKNNLGFSHHQKDLYLSFQYGHMEIDGYRENNRFERDGYLLNSIYSISNKSEIGLLINHIDYSAQIASSINQSDFDEDPTQAAFTWKNSQGYEDNNYSLIGVSHTYRPTINLTNTSSVFYTYLDHYEPRPFNILDEYTNGFGFRSLFSGNFNAFQKNLSYTIGGELYKDEYTWAIFENLYEQNNGNGSFQGDRLNDNKEFRTQINGFATLGYSPLKNLAAQIGLNINKTQYDFRDRFTTGEFNKSAQRNFKTLLLPSLDLKYTATALSQIYVNISRGYSNPSLEETLTPEGVINPDIKQEIGMNYEVGTKLTDREQRMHLNIAIYLMPINNLLVAKRIGEDQYIGRNAGKTEHKGLDIDWNYVFKISPRISIAPFLNYSFSAHRFVEFEDEEAEQDYAGNSLTGVPKHRINFGLQTSYGNGFFANLTHQFVDRIPLTDANSIYSNSFHLLNAKLGYGSPINDHLHLSVQLGVNNITDTKYAQSVLINATSFGGSAPRYFYPGNNTNLYGGVQLKYSL</sequence>
<feature type="domain" description="TonB-dependent receptor-like beta-barrel" evidence="13">
    <location>
        <begin position="255"/>
        <end position="653"/>
    </location>
</feature>
<dbReference type="SUPFAM" id="SSF56935">
    <property type="entry name" value="Porins"/>
    <property type="match status" value="1"/>
</dbReference>
<dbReference type="RefSeq" id="WP_304435672.1">
    <property type="nucleotide sequence ID" value="NZ_JAUKUC010000001.1"/>
</dbReference>
<keyword evidence="9 11" id="KW-0472">Membrane</keyword>
<keyword evidence="6" id="KW-0408">Iron</keyword>
<reference evidence="15" key="2">
    <citation type="submission" date="2023-06" db="EMBL/GenBank/DDBJ databases">
        <authorList>
            <person name="Lucena T."/>
            <person name="Sun Q."/>
        </authorList>
    </citation>
    <scope>NUCLEOTIDE SEQUENCE</scope>
    <source>
        <strain evidence="15">CECT 8869</strain>
    </source>
</reference>
<comment type="caution">
    <text evidence="15">The sequence shown here is derived from an EMBL/GenBank/DDBJ whole genome shotgun (WGS) entry which is preliminary data.</text>
</comment>
<comment type="subcellular location">
    <subcellularLocation>
        <location evidence="1 11">Cell outer membrane</location>
        <topology evidence="1 11">Multi-pass membrane protein</topology>
    </subcellularLocation>
</comment>
<dbReference type="PANTHER" id="PTHR32552">
    <property type="entry name" value="FERRICHROME IRON RECEPTOR-RELATED"/>
    <property type="match status" value="1"/>
</dbReference>
<evidence type="ECO:0000256" key="12">
    <source>
        <dbReference type="RuleBase" id="RU003357"/>
    </source>
</evidence>
<accession>A0ABT8RR55</accession>
<evidence type="ECO:0000256" key="5">
    <source>
        <dbReference type="ARBA" id="ARBA00022692"/>
    </source>
</evidence>
<dbReference type="PROSITE" id="PS52016">
    <property type="entry name" value="TONB_DEPENDENT_REC_3"/>
    <property type="match status" value="1"/>
</dbReference>
<evidence type="ECO:0000256" key="7">
    <source>
        <dbReference type="ARBA" id="ARBA00023065"/>
    </source>
</evidence>
<evidence type="ECO:0000256" key="10">
    <source>
        <dbReference type="ARBA" id="ARBA00023237"/>
    </source>
</evidence>
<evidence type="ECO:0000259" key="13">
    <source>
        <dbReference type="Pfam" id="PF00593"/>
    </source>
</evidence>
<evidence type="ECO:0000256" key="8">
    <source>
        <dbReference type="ARBA" id="ARBA00023077"/>
    </source>
</evidence>
<reference evidence="15" key="1">
    <citation type="journal article" date="2014" name="Int. J. Syst. Evol. Microbiol.">
        <title>Complete genome of a new Firmicutes species belonging to the dominant human colonic microbiota ('Ruminococcus bicirculans') reveals two chromosomes and a selective capacity to utilize plant glucans.</title>
        <authorList>
            <consortium name="NISC Comparative Sequencing Program"/>
            <person name="Wegmann U."/>
            <person name="Louis P."/>
            <person name="Goesmann A."/>
            <person name="Henrissat B."/>
            <person name="Duncan S.H."/>
            <person name="Flint H.J."/>
        </authorList>
    </citation>
    <scope>NUCLEOTIDE SEQUENCE</scope>
    <source>
        <strain evidence="15">CECT 8869</strain>
    </source>
</reference>
<name>A0ABT8RR55_9FLAO</name>